<dbReference type="Gene3D" id="3.40.109.10">
    <property type="entry name" value="NADH Oxidase"/>
    <property type="match status" value="1"/>
</dbReference>
<dbReference type="InterPro" id="IPR029479">
    <property type="entry name" value="Nitroreductase"/>
</dbReference>
<dbReference type="InterPro" id="IPR000415">
    <property type="entry name" value="Nitroreductase-like"/>
</dbReference>
<proteinExistence type="inferred from homology"/>
<dbReference type="Proteomes" id="UP000281915">
    <property type="component" value="Unassembled WGS sequence"/>
</dbReference>
<comment type="caution">
    <text evidence="4">The sequence shown here is derived from an EMBL/GenBank/DDBJ whole genome shotgun (WGS) entry which is preliminary data.</text>
</comment>
<dbReference type="PANTHER" id="PTHR43673">
    <property type="entry name" value="NAD(P)H NITROREDUCTASE YDGI-RELATED"/>
    <property type="match status" value="1"/>
</dbReference>
<evidence type="ECO:0000256" key="1">
    <source>
        <dbReference type="ARBA" id="ARBA00007118"/>
    </source>
</evidence>
<reference evidence="4 5" key="1">
    <citation type="submission" date="2018-10" db="EMBL/GenBank/DDBJ databases">
        <title>Phylogenomics of Brevibacillus.</title>
        <authorList>
            <person name="Dunlap C."/>
        </authorList>
    </citation>
    <scope>NUCLEOTIDE SEQUENCE [LARGE SCALE GENOMIC DNA]</scope>
    <source>
        <strain evidence="4 5">JCM 15085</strain>
    </source>
</reference>
<dbReference type="RefSeq" id="WP_122915134.1">
    <property type="nucleotide sequence ID" value="NZ_RHHT01000058.1"/>
</dbReference>
<feature type="domain" description="Nitroreductase" evidence="3">
    <location>
        <begin position="18"/>
        <end position="195"/>
    </location>
</feature>
<evidence type="ECO:0000256" key="2">
    <source>
        <dbReference type="ARBA" id="ARBA00023002"/>
    </source>
</evidence>
<keyword evidence="2" id="KW-0560">Oxidoreductase</keyword>
<dbReference type="CDD" id="cd02137">
    <property type="entry name" value="MhqN-like"/>
    <property type="match status" value="1"/>
</dbReference>
<dbReference type="EMBL" id="RHHT01000058">
    <property type="protein sequence ID" value="RNB72819.1"/>
    <property type="molecule type" value="Genomic_DNA"/>
</dbReference>
<name>A0A3M8CB12_9BACL</name>
<dbReference type="PANTHER" id="PTHR43673:SF10">
    <property type="entry name" value="NADH DEHYDROGENASE_NAD(P)H NITROREDUCTASE XCC3605-RELATED"/>
    <property type="match status" value="1"/>
</dbReference>
<evidence type="ECO:0000313" key="5">
    <source>
        <dbReference type="Proteomes" id="UP000281915"/>
    </source>
</evidence>
<sequence length="215" mass="24084">MTTKNPTQVTNDFIKIVSERRSIKKYDQAVKISKEEMTKILALATTAPSSVNMQPWRFLVIESPEAKAKLAPLARFNQTQVETSSAVIAVFGDMNNFEKFEEIYGAAVEKGYMPLEVKERIHTSYSGYFETISREEMKDVVLVDGGLVSMQIMLAARAYGYDTNPMGGFEKDKIAEAFGLDKERYIPVMLISIGKAADAGHPSVRLPIDQVTEWK</sequence>
<protein>
    <submittedName>
        <fullName evidence="4">Nitroreductase family protein</fullName>
    </submittedName>
</protein>
<evidence type="ECO:0000259" key="3">
    <source>
        <dbReference type="Pfam" id="PF00881"/>
    </source>
</evidence>
<dbReference type="SUPFAM" id="SSF55469">
    <property type="entry name" value="FMN-dependent nitroreductase-like"/>
    <property type="match status" value="1"/>
</dbReference>
<gene>
    <name evidence="4" type="ORF">EDM58_21390</name>
</gene>
<evidence type="ECO:0000313" key="4">
    <source>
        <dbReference type="EMBL" id="RNB72819.1"/>
    </source>
</evidence>
<dbReference type="AlphaFoldDB" id="A0A3M8CB12"/>
<dbReference type="GO" id="GO:0016491">
    <property type="term" value="F:oxidoreductase activity"/>
    <property type="evidence" value="ECO:0007669"/>
    <property type="project" value="UniProtKB-KW"/>
</dbReference>
<comment type="similarity">
    <text evidence="1">Belongs to the nitroreductase family.</text>
</comment>
<dbReference type="Pfam" id="PF00881">
    <property type="entry name" value="Nitroreductase"/>
    <property type="match status" value="1"/>
</dbReference>
<organism evidence="4 5">
    <name type="scientific">Brevibacillus panacihumi</name>
    <dbReference type="NCBI Taxonomy" id="497735"/>
    <lineage>
        <taxon>Bacteria</taxon>
        <taxon>Bacillati</taxon>
        <taxon>Bacillota</taxon>
        <taxon>Bacilli</taxon>
        <taxon>Bacillales</taxon>
        <taxon>Paenibacillaceae</taxon>
        <taxon>Brevibacillus</taxon>
    </lineage>
</organism>
<accession>A0A3M8CB12</accession>